<evidence type="ECO:0000313" key="6">
    <source>
        <dbReference type="Proteomes" id="UP000190460"/>
    </source>
</evidence>
<name>A0A1T4XFA7_9GAMM</name>
<dbReference type="SUPFAM" id="SSF51161">
    <property type="entry name" value="Trimeric LpxA-like enzymes"/>
    <property type="match status" value="1"/>
</dbReference>
<sequence>MKPRFMNNRMFLWFVDFRHAMVWLRTWYFRKVYGMQLHPSVRISFKSNVDKTNPKGVIIDQDTVIAFNVIILAHDWATERYGAHNNIQTRIGKNCFVGCGSIIMPGVTIGDEVVIASGSVVTKDIPSNSLIGGNPAKIIRSGIRTKAYGRLLPENQLVDKPPTSDLANAT</sequence>
<gene>
    <name evidence="5" type="ORF">SAMN02745130_02865</name>
</gene>
<dbReference type="CDD" id="cd04647">
    <property type="entry name" value="LbH_MAT_like"/>
    <property type="match status" value="1"/>
</dbReference>
<dbReference type="Gene3D" id="2.160.10.10">
    <property type="entry name" value="Hexapeptide repeat proteins"/>
    <property type="match status" value="1"/>
</dbReference>
<organism evidence="5 6">
    <name type="scientific">Thiothrix eikelboomii</name>
    <dbReference type="NCBI Taxonomy" id="92487"/>
    <lineage>
        <taxon>Bacteria</taxon>
        <taxon>Pseudomonadati</taxon>
        <taxon>Pseudomonadota</taxon>
        <taxon>Gammaproteobacteria</taxon>
        <taxon>Thiotrichales</taxon>
        <taxon>Thiotrichaceae</taxon>
        <taxon>Thiothrix</taxon>
    </lineage>
</organism>
<accession>A0A1T4XFA7</accession>
<dbReference type="InterPro" id="IPR011004">
    <property type="entry name" value="Trimer_LpxA-like_sf"/>
</dbReference>
<evidence type="ECO:0000256" key="2">
    <source>
        <dbReference type="ARBA" id="ARBA00022679"/>
    </source>
</evidence>
<dbReference type="Pfam" id="PF00132">
    <property type="entry name" value="Hexapep"/>
    <property type="match status" value="1"/>
</dbReference>
<keyword evidence="3" id="KW-0677">Repeat</keyword>
<dbReference type="InterPro" id="IPR051159">
    <property type="entry name" value="Hexapeptide_acetyltransf"/>
</dbReference>
<dbReference type="InterPro" id="IPR018357">
    <property type="entry name" value="Hexapep_transf_CS"/>
</dbReference>
<comment type="similarity">
    <text evidence="1">Belongs to the transferase hexapeptide repeat family.</text>
</comment>
<dbReference type="EMBL" id="FUYB01000016">
    <property type="protein sequence ID" value="SKA87745.1"/>
    <property type="molecule type" value="Genomic_DNA"/>
</dbReference>
<dbReference type="Proteomes" id="UP000190460">
    <property type="component" value="Unassembled WGS sequence"/>
</dbReference>
<evidence type="ECO:0000256" key="3">
    <source>
        <dbReference type="ARBA" id="ARBA00022737"/>
    </source>
</evidence>
<dbReference type="AlphaFoldDB" id="A0A1T4XFA7"/>
<protein>
    <submittedName>
        <fullName evidence="5">Acetyltransferase (Isoleucine patch superfamily)</fullName>
    </submittedName>
</protein>
<evidence type="ECO:0000313" key="5">
    <source>
        <dbReference type="EMBL" id="SKA87745.1"/>
    </source>
</evidence>
<dbReference type="STRING" id="92487.SAMN02745130_02865"/>
<keyword evidence="2 5" id="KW-0808">Transferase</keyword>
<dbReference type="InterPro" id="IPR001451">
    <property type="entry name" value="Hexapep"/>
</dbReference>
<evidence type="ECO:0000256" key="1">
    <source>
        <dbReference type="ARBA" id="ARBA00007274"/>
    </source>
</evidence>
<keyword evidence="4" id="KW-0012">Acyltransferase</keyword>
<dbReference type="PROSITE" id="PS00101">
    <property type="entry name" value="HEXAPEP_TRANSFERASES"/>
    <property type="match status" value="1"/>
</dbReference>
<dbReference type="PANTHER" id="PTHR23416:SF23">
    <property type="entry name" value="ACETYLTRANSFERASE C18B11.09C-RELATED"/>
    <property type="match status" value="1"/>
</dbReference>
<evidence type="ECO:0000256" key="4">
    <source>
        <dbReference type="ARBA" id="ARBA00023315"/>
    </source>
</evidence>
<reference evidence="5 6" key="1">
    <citation type="submission" date="2017-02" db="EMBL/GenBank/DDBJ databases">
        <authorList>
            <person name="Peterson S.W."/>
        </authorList>
    </citation>
    <scope>NUCLEOTIDE SEQUENCE [LARGE SCALE GENOMIC DNA]</scope>
    <source>
        <strain evidence="5 6">ATCC 49788</strain>
    </source>
</reference>
<keyword evidence="6" id="KW-1185">Reference proteome</keyword>
<proteinExistence type="inferred from homology"/>
<dbReference type="PANTHER" id="PTHR23416">
    <property type="entry name" value="SIALIC ACID SYNTHASE-RELATED"/>
    <property type="match status" value="1"/>
</dbReference>
<dbReference type="GO" id="GO:0008374">
    <property type="term" value="F:O-acyltransferase activity"/>
    <property type="evidence" value="ECO:0007669"/>
    <property type="project" value="TreeGrafter"/>
</dbReference>